<gene>
    <name evidence="3" type="ORF">B6F84_01470</name>
</gene>
<keyword evidence="1" id="KW-0472">Membrane</keyword>
<evidence type="ECO:0000313" key="4">
    <source>
        <dbReference type="Proteomes" id="UP000193404"/>
    </source>
</evidence>
<feature type="transmembrane region" description="Helical" evidence="1">
    <location>
        <begin position="131"/>
        <end position="151"/>
    </location>
</feature>
<dbReference type="KEGG" id="aman:B6F84_01470"/>
<feature type="domain" description="DZANK-type" evidence="2">
    <location>
        <begin position="4"/>
        <end position="92"/>
    </location>
</feature>
<dbReference type="Proteomes" id="UP000193404">
    <property type="component" value="Chromosome"/>
</dbReference>
<keyword evidence="1" id="KW-1133">Transmembrane helix</keyword>
<keyword evidence="4" id="KW-1185">Reference proteome</keyword>
<protein>
    <recommendedName>
        <fullName evidence="2">DZANK-type domain-containing protein</fullName>
    </recommendedName>
</protein>
<accession>A0A1W6JX32</accession>
<reference evidence="3 4" key="1">
    <citation type="submission" date="2017-03" db="EMBL/GenBank/DDBJ databases">
        <title>Sulfur activation and transportation mechanism of thermophilic Archaea Acidianus manzaensis YN-25.</title>
        <authorList>
            <person name="Ma Y."/>
            <person name="Yang Y."/>
            <person name="Xia J."/>
        </authorList>
    </citation>
    <scope>NUCLEOTIDE SEQUENCE [LARGE SCALE GENOMIC DNA]</scope>
    <source>
        <strain evidence="3 4">YN-25</strain>
    </source>
</reference>
<evidence type="ECO:0000259" key="2">
    <source>
        <dbReference type="Pfam" id="PF12773"/>
    </source>
</evidence>
<evidence type="ECO:0000256" key="1">
    <source>
        <dbReference type="SAM" id="Phobius"/>
    </source>
</evidence>
<evidence type="ECO:0000313" key="3">
    <source>
        <dbReference type="EMBL" id="ARM74823.1"/>
    </source>
</evidence>
<dbReference type="Pfam" id="PF12773">
    <property type="entry name" value="DZR"/>
    <property type="match status" value="1"/>
</dbReference>
<dbReference type="STRING" id="282676.B6F84_01470"/>
<organism evidence="3 4">
    <name type="scientific">Acidianus manzaensis</name>
    <dbReference type="NCBI Taxonomy" id="282676"/>
    <lineage>
        <taxon>Archaea</taxon>
        <taxon>Thermoproteota</taxon>
        <taxon>Thermoprotei</taxon>
        <taxon>Sulfolobales</taxon>
        <taxon>Sulfolobaceae</taxon>
        <taxon>Acidianus</taxon>
    </lineage>
</organism>
<proteinExistence type="predicted"/>
<keyword evidence="1" id="KW-0812">Transmembrane</keyword>
<dbReference type="Gene3D" id="4.10.1060.50">
    <property type="match status" value="1"/>
</dbReference>
<dbReference type="OrthoDB" id="44271at2157"/>
<dbReference type="RefSeq" id="WP_148690574.1">
    <property type="nucleotide sequence ID" value="NZ_CP020477.1"/>
</dbReference>
<dbReference type="AlphaFoldDB" id="A0A1W6JX32"/>
<dbReference type="EMBL" id="CP020477">
    <property type="protein sequence ID" value="ARM74823.1"/>
    <property type="molecule type" value="Genomic_DNA"/>
</dbReference>
<dbReference type="InterPro" id="IPR025874">
    <property type="entry name" value="DZR"/>
</dbReference>
<dbReference type="InterPro" id="IPR038587">
    <property type="entry name" value="Ribosomal_eL40_sf"/>
</dbReference>
<dbReference type="GeneID" id="41589547"/>
<name>A0A1W6JX32_9CREN</name>
<sequence>MKVCPRCGYNNPDNAEFCEKCRYYFPPTYQSQNTVRLNFDYPTQSFPQNSQPIVQPSSNQNIPNTPQIQYVKICPRCHFVNNANANYCASCGYPLQFVNPVPANAPYQQYQQTYPQQINQQEAKKDVKFPYLKFLLAVAIAYVMIGLILYFL</sequence>